<evidence type="ECO:0000313" key="3">
    <source>
        <dbReference type="Proteomes" id="UP001153076"/>
    </source>
</evidence>
<feature type="region of interest" description="Disordered" evidence="1">
    <location>
        <begin position="299"/>
        <end position="323"/>
    </location>
</feature>
<accession>A0A9Q1KYK4</accession>
<dbReference type="AlphaFoldDB" id="A0A9Q1KYK4"/>
<protein>
    <submittedName>
        <fullName evidence="2">Uncharacterized protein</fullName>
    </submittedName>
</protein>
<organism evidence="2 3">
    <name type="scientific">Carnegiea gigantea</name>
    <dbReference type="NCBI Taxonomy" id="171969"/>
    <lineage>
        <taxon>Eukaryota</taxon>
        <taxon>Viridiplantae</taxon>
        <taxon>Streptophyta</taxon>
        <taxon>Embryophyta</taxon>
        <taxon>Tracheophyta</taxon>
        <taxon>Spermatophyta</taxon>
        <taxon>Magnoliopsida</taxon>
        <taxon>eudicotyledons</taxon>
        <taxon>Gunneridae</taxon>
        <taxon>Pentapetalae</taxon>
        <taxon>Caryophyllales</taxon>
        <taxon>Cactineae</taxon>
        <taxon>Cactaceae</taxon>
        <taxon>Cactoideae</taxon>
        <taxon>Echinocereeae</taxon>
        <taxon>Carnegiea</taxon>
    </lineage>
</organism>
<feature type="region of interest" description="Disordered" evidence="1">
    <location>
        <begin position="76"/>
        <end position="261"/>
    </location>
</feature>
<feature type="compositionally biased region" description="Basic and acidic residues" evidence="1">
    <location>
        <begin position="136"/>
        <end position="145"/>
    </location>
</feature>
<feature type="compositionally biased region" description="Polar residues" evidence="1">
    <location>
        <begin position="312"/>
        <end position="323"/>
    </location>
</feature>
<comment type="caution">
    <text evidence="2">The sequence shown here is derived from an EMBL/GenBank/DDBJ whole genome shotgun (WGS) entry which is preliminary data.</text>
</comment>
<reference evidence="2" key="1">
    <citation type="submission" date="2022-04" db="EMBL/GenBank/DDBJ databases">
        <title>Carnegiea gigantea Genome sequencing and assembly v2.</title>
        <authorList>
            <person name="Copetti D."/>
            <person name="Sanderson M.J."/>
            <person name="Burquez A."/>
            <person name="Wojciechowski M.F."/>
        </authorList>
    </citation>
    <scope>NUCLEOTIDE SEQUENCE</scope>
    <source>
        <strain evidence="2">SGP5-SGP5p</strain>
        <tissue evidence="2">Aerial part</tissue>
    </source>
</reference>
<feature type="compositionally biased region" description="Polar residues" evidence="1">
    <location>
        <begin position="239"/>
        <end position="261"/>
    </location>
</feature>
<keyword evidence="3" id="KW-1185">Reference proteome</keyword>
<feature type="compositionally biased region" description="Low complexity" evidence="1">
    <location>
        <begin position="437"/>
        <end position="454"/>
    </location>
</feature>
<dbReference type="Proteomes" id="UP001153076">
    <property type="component" value="Unassembled WGS sequence"/>
</dbReference>
<sequence>MNLEAENIRLIDISSEDDLLIDSHFDSSSFDLRLSGFLELEELCLVNRGFKNAEAGLSRGTEESVRSKICLERNASHKPAVQAGSRQKTQALIKPKLASPSKMTSMQDSKPLHMSRRSSAIPRVVSKPHVIQSATGRRESLKSTRAEGLTRVPTTHTKKSPLQVDRSGEILTVGRLGARKCRRSDSRSVSSVSSSQSALSSVASSNSIDLSPHRNYSDDAQNTNLWRSPVMQGEHPRKSSSPMPCDNLQTGHIEATPQNSSQQVLNYDVNESQNLDRQQSHLSPLEQTSLRKGLLRQSAPNAAMRSPLFADTQRSSKPSSLRVPSQKIGFFDMRSEELEPISTGLDARASDLSKSVHSKDQDEPTYKLKHLKSRENQKAYRGNKGKMCNENLEAATKDQRRRNQHEHCLVKRTGSLRIEEKENICHPEDTVIELSIKHSSPSPSKPSVKTSESTSNHEIEVDLRNLCRMYDRLWLAEGHDHKDHKAGANSPPMKRTERFRG</sequence>
<evidence type="ECO:0000313" key="2">
    <source>
        <dbReference type="EMBL" id="KAJ8451248.1"/>
    </source>
</evidence>
<name>A0A9Q1KYK4_9CARY</name>
<dbReference type="OrthoDB" id="1740437at2759"/>
<feature type="region of interest" description="Disordered" evidence="1">
    <location>
        <begin position="435"/>
        <end position="457"/>
    </location>
</feature>
<dbReference type="EMBL" id="JAKOGI010000010">
    <property type="protein sequence ID" value="KAJ8451248.1"/>
    <property type="molecule type" value="Genomic_DNA"/>
</dbReference>
<feature type="region of interest" description="Disordered" evidence="1">
    <location>
        <begin position="478"/>
        <end position="501"/>
    </location>
</feature>
<proteinExistence type="predicted"/>
<feature type="compositionally biased region" description="Low complexity" evidence="1">
    <location>
        <begin position="187"/>
        <end position="210"/>
    </location>
</feature>
<gene>
    <name evidence="2" type="ORF">Cgig2_014020</name>
</gene>
<evidence type="ECO:0000256" key="1">
    <source>
        <dbReference type="SAM" id="MobiDB-lite"/>
    </source>
</evidence>